<proteinExistence type="predicted"/>
<organism evidence="2">
    <name type="scientific">viral metagenome</name>
    <dbReference type="NCBI Taxonomy" id="1070528"/>
    <lineage>
        <taxon>unclassified sequences</taxon>
        <taxon>metagenomes</taxon>
        <taxon>organismal metagenomes</taxon>
    </lineage>
</organism>
<dbReference type="AlphaFoldDB" id="A0A6C0AF40"/>
<protein>
    <submittedName>
        <fullName evidence="2">Uncharacterized protein</fullName>
    </submittedName>
</protein>
<dbReference type="EMBL" id="MN740594">
    <property type="protein sequence ID" value="QHS77985.1"/>
    <property type="molecule type" value="Genomic_DNA"/>
</dbReference>
<feature type="coiled-coil region" evidence="1">
    <location>
        <begin position="278"/>
        <end position="305"/>
    </location>
</feature>
<evidence type="ECO:0000256" key="1">
    <source>
        <dbReference type="SAM" id="Coils"/>
    </source>
</evidence>
<accession>A0A6C0AF40</accession>
<evidence type="ECO:0000313" key="2">
    <source>
        <dbReference type="EMBL" id="QHS77985.1"/>
    </source>
</evidence>
<name>A0A6C0AF40_9ZZZZ</name>
<keyword evidence="1" id="KW-0175">Coiled coil</keyword>
<sequence>MLKLTIINFNEEYIFTHDMIKRSKFLSNMFDEDDNLQINIKNFEDIYILLKENEPLKNYPKKFVLQIIPLISYLDIEDIIQDIKKLFNECYFSEKEIIKNFDYISENPLLKSVSVLCVVKKYNNISELNEIFLEEFNKLLYKGKNNFFLDKFLLILNYNLIPFNNKDKNNHSDIITIISDFYKDKEKFLRLNKTILPFIFTPNNLDELPLNNYLYSFIDPFSKKEYLLYSNDKDWKYLSFGKNYLYPIISRIEKIDPRLKIICTIPKYQYIIESNNNFELIRNKLDKLLSKCDNLEINKKNELKSTSILFSKLNNLLEIKKEKKIQSVELKLNLDKLLKIKYPRPKESKLIKEYEKKIREINDYKISLKEDIKIIKNNIDESIIEIDRSINECKEEISKLKYILEKSNGEYSYIEDFIIIDEKLYTSQKN</sequence>
<reference evidence="2" key="1">
    <citation type="journal article" date="2020" name="Nature">
        <title>Giant virus diversity and host interactions through global metagenomics.</title>
        <authorList>
            <person name="Schulz F."/>
            <person name="Roux S."/>
            <person name="Paez-Espino D."/>
            <person name="Jungbluth S."/>
            <person name="Walsh D.A."/>
            <person name="Denef V.J."/>
            <person name="McMahon K.D."/>
            <person name="Konstantinidis K.T."/>
            <person name="Eloe-Fadrosh E.A."/>
            <person name="Kyrpides N.C."/>
            <person name="Woyke T."/>
        </authorList>
    </citation>
    <scope>NUCLEOTIDE SEQUENCE</scope>
    <source>
        <strain evidence="2">GVMAG-S-1021933-23</strain>
    </source>
</reference>